<feature type="compositionally biased region" description="Polar residues" evidence="1">
    <location>
        <begin position="15"/>
        <end position="31"/>
    </location>
</feature>
<dbReference type="RefSeq" id="WP_094507426.1">
    <property type="nucleotide sequence ID" value="NZ_JBHEEK010000015.1"/>
</dbReference>
<accession>A0A256FV12</accession>
<dbReference type="Proteomes" id="UP000215590">
    <property type="component" value="Unassembled WGS sequence"/>
</dbReference>
<evidence type="ECO:0000256" key="1">
    <source>
        <dbReference type="SAM" id="MobiDB-lite"/>
    </source>
</evidence>
<sequence length="177" mass="18560">MKPQLKQAELKTAEAVNSRNSSSNQQDKATSKPTSKIAAGIFAAALAIGIGAYALWPSDSLNGKAQLDLVPQNDVVQSVMRMPLSEFQKAAMLADIHNKGTQLYKFGVVAANGGNVHVNVSGFNRTMLAPAGVMVVFEVPIPAGGGILNINAPGNAVAHFRNGKNAFVNTDTMTIGR</sequence>
<evidence type="ECO:0000313" key="3">
    <source>
        <dbReference type="EMBL" id="OYR18261.1"/>
    </source>
</evidence>
<organism evidence="3 4">
    <name type="scientific">Brucella thiophenivorans</name>
    <dbReference type="NCBI Taxonomy" id="571255"/>
    <lineage>
        <taxon>Bacteria</taxon>
        <taxon>Pseudomonadati</taxon>
        <taxon>Pseudomonadota</taxon>
        <taxon>Alphaproteobacteria</taxon>
        <taxon>Hyphomicrobiales</taxon>
        <taxon>Brucellaceae</taxon>
        <taxon>Brucella/Ochrobactrum group</taxon>
        <taxon>Brucella</taxon>
    </lineage>
</organism>
<gene>
    <name evidence="3" type="ORF">CEV31_4273</name>
</gene>
<dbReference type="AlphaFoldDB" id="A0A256FV12"/>
<proteinExistence type="predicted"/>
<reference evidence="3 4" key="1">
    <citation type="submission" date="2017-07" db="EMBL/GenBank/DDBJ databases">
        <title>Phylogenetic study on the rhizospheric bacterium Ochrobactrum sp. A44.</title>
        <authorList>
            <person name="Krzyzanowska D.M."/>
            <person name="Ossowicki A."/>
            <person name="Rajewska M."/>
            <person name="Maciag T."/>
            <person name="Kaczynski Z."/>
            <person name="Czerwicka M."/>
            <person name="Jafra S."/>
        </authorList>
    </citation>
    <scope>NUCLEOTIDE SEQUENCE [LARGE SCALE GENOMIC DNA]</scope>
    <source>
        <strain evidence="3 4">DSM 7216</strain>
    </source>
</reference>
<protein>
    <submittedName>
        <fullName evidence="3">Uncharacterized protein</fullName>
    </submittedName>
</protein>
<dbReference type="EMBL" id="NNRJ01000027">
    <property type="protein sequence ID" value="OYR18261.1"/>
    <property type="molecule type" value="Genomic_DNA"/>
</dbReference>
<name>A0A256FV12_9HYPH</name>
<evidence type="ECO:0000256" key="2">
    <source>
        <dbReference type="SAM" id="Phobius"/>
    </source>
</evidence>
<keyword evidence="2" id="KW-0812">Transmembrane</keyword>
<keyword evidence="2" id="KW-1133">Transmembrane helix</keyword>
<comment type="caution">
    <text evidence="3">The sequence shown here is derived from an EMBL/GenBank/DDBJ whole genome shotgun (WGS) entry which is preliminary data.</text>
</comment>
<keyword evidence="2" id="KW-0472">Membrane</keyword>
<feature type="transmembrane region" description="Helical" evidence="2">
    <location>
        <begin position="37"/>
        <end position="56"/>
    </location>
</feature>
<feature type="region of interest" description="Disordered" evidence="1">
    <location>
        <begin position="1"/>
        <end position="31"/>
    </location>
</feature>
<evidence type="ECO:0000313" key="4">
    <source>
        <dbReference type="Proteomes" id="UP000215590"/>
    </source>
</evidence>
<keyword evidence="4" id="KW-1185">Reference proteome</keyword>